<dbReference type="CDD" id="cd01450">
    <property type="entry name" value="vWFA_subfamily_ECM"/>
    <property type="match status" value="1"/>
</dbReference>
<dbReference type="SUPFAM" id="SSF56436">
    <property type="entry name" value="C-type lectin-like"/>
    <property type="match status" value="1"/>
</dbReference>
<dbReference type="PROSITE" id="PS50041">
    <property type="entry name" value="C_TYPE_LECTIN_2"/>
    <property type="match status" value="1"/>
</dbReference>
<dbReference type="Gene3D" id="3.10.100.10">
    <property type="entry name" value="Mannose-Binding Protein A, subunit A"/>
    <property type="match status" value="1"/>
</dbReference>
<evidence type="ECO:0008006" key="5">
    <source>
        <dbReference type="Google" id="ProtNLM"/>
    </source>
</evidence>
<feature type="domain" description="VWFA" evidence="2">
    <location>
        <begin position="207"/>
        <end position="376"/>
    </location>
</feature>
<dbReference type="PANTHER" id="PTHR24020:SF87">
    <property type="entry name" value="COLLAGEN ALPHA-1(VI) CHAIN-LIKE"/>
    <property type="match status" value="1"/>
</dbReference>
<dbReference type="CDD" id="cd00037">
    <property type="entry name" value="CLECT"/>
    <property type="match status" value="1"/>
</dbReference>
<dbReference type="Pfam" id="PF00092">
    <property type="entry name" value="VWA"/>
    <property type="match status" value="1"/>
</dbReference>
<name>A0ABP1Q1B4_9HEXA</name>
<dbReference type="InterPro" id="IPR016187">
    <property type="entry name" value="CTDL_fold"/>
</dbReference>
<dbReference type="Gene3D" id="3.40.50.410">
    <property type="entry name" value="von Willebrand factor, type A domain"/>
    <property type="match status" value="1"/>
</dbReference>
<dbReference type="PROSITE" id="PS50234">
    <property type="entry name" value="VWFA"/>
    <property type="match status" value="1"/>
</dbReference>
<dbReference type="Proteomes" id="UP001642540">
    <property type="component" value="Unassembled WGS sequence"/>
</dbReference>
<dbReference type="SMART" id="SM00034">
    <property type="entry name" value="CLECT"/>
    <property type="match status" value="1"/>
</dbReference>
<dbReference type="InterPro" id="IPR050525">
    <property type="entry name" value="ECM_Assembly_Org"/>
</dbReference>
<protein>
    <recommendedName>
        <fullName evidence="5">VWFA domain-containing protein</fullName>
    </recommendedName>
</protein>
<dbReference type="InterPro" id="IPR036465">
    <property type="entry name" value="vWFA_dom_sf"/>
</dbReference>
<feature type="domain" description="C-type lectin" evidence="1">
    <location>
        <begin position="67"/>
        <end position="189"/>
    </location>
</feature>
<dbReference type="InterPro" id="IPR016186">
    <property type="entry name" value="C-type_lectin-like/link_sf"/>
</dbReference>
<dbReference type="SUPFAM" id="SSF53300">
    <property type="entry name" value="vWA-like"/>
    <property type="match status" value="1"/>
</dbReference>
<sequence length="384" mass="41694">MFRTILSVLAITALIAIVGTFGDTLSLLEETGGVLTSRNGLLFIGSSKNLVFEDEIVRARSNIAPTTEGSLYFRSQNAASYELANSDCVSQLGPNSALVSIETQEELANITKILQESGDSSSVYWTSGRYDINDASFEWQNGIGLGPFIPWDANHPNSNTGLSRVALRNVGSIKFETHFNTVSHRYICELKYGQPGEEAEPCYTDNDLVIVVDSSDSIGQVNYITALDFAAKLIIAWVDNPNNRVSFVIYSNTAQSVIGLNESLTISQIRDRVYNAPYLAGGTASNQGINQAFNEFLSNVRAVPQNMVFLTNGVSNIPPDTLLAAQTVHTAGIRPFSVGIGSNINQEELLAIAGNNPDHVFNTDGFDELLKLLQPVSRRVCDVV</sequence>
<accession>A0ABP1Q1B4</accession>
<evidence type="ECO:0000313" key="4">
    <source>
        <dbReference type="Proteomes" id="UP001642540"/>
    </source>
</evidence>
<dbReference type="InterPro" id="IPR001304">
    <property type="entry name" value="C-type_lectin-like"/>
</dbReference>
<dbReference type="InterPro" id="IPR002035">
    <property type="entry name" value="VWF_A"/>
</dbReference>
<reference evidence="3 4" key="1">
    <citation type="submission" date="2024-08" db="EMBL/GenBank/DDBJ databases">
        <authorList>
            <person name="Cucini C."/>
            <person name="Frati F."/>
        </authorList>
    </citation>
    <scope>NUCLEOTIDE SEQUENCE [LARGE SCALE GENOMIC DNA]</scope>
</reference>
<organism evidence="3 4">
    <name type="scientific">Orchesella dallaii</name>
    <dbReference type="NCBI Taxonomy" id="48710"/>
    <lineage>
        <taxon>Eukaryota</taxon>
        <taxon>Metazoa</taxon>
        <taxon>Ecdysozoa</taxon>
        <taxon>Arthropoda</taxon>
        <taxon>Hexapoda</taxon>
        <taxon>Collembola</taxon>
        <taxon>Entomobryomorpha</taxon>
        <taxon>Entomobryoidea</taxon>
        <taxon>Orchesellidae</taxon>
        <taxon>Orchesellinae</taxon>
        <taxon>Orchesella</taxon>
    </lineage>
</organism>
<comment type="caution">
    <text evidence="3">The sequence shown here is derived from an EMBL/GenBank/DDBJ whole genome shotgun (WGS) entry which is preliminary data.</text>
</comment>
<evidence type="ECO:0000313" key="3">
    <source>
        <dbReference type="EMBL" id="CAL8085645.1"/>
    </source>
</evidence>
<evidence type="ECO:0000259" key="2">
    <source>
        <dbReference type="PROSITE" id="PS50234"/>
    </source>
</evidence>
<evidence type="ECO:0000259" key="1">
    <source>
        <dbReference type="PROSITE" id="PS50041"/>
    </source>
</evidence>
<keyword evidence="4" id="KW-1185">Reference proteome</keyword>
<gene>
    <name evidence="3" type="ORF">ODALV1_LOCUS6181</name>
</gene>
<dbReference type="Pfam" id="PF00059">
    <property type="entry name" value="Lectin_C"/>
    <property type="match status" value="1"/>
</dbReference>
<dbReference type="PANTHER" id="PTHR24020">
    <property type="entry name" value="COLLAGEN ALPHA"/>
    <property type="match status" value="1"/>
</dbReference>
<dbReference type="EMBL" id="CAXLJM020000019">
    <property type="protein sequence ID" value="CAL8085645.1"/>
    <property type="molecule type" value="Genomic_DNA"/>
</dbReference>
<dbReference type="SMART" id="SM00327">
    <property type="entry name" value="VWA"/>
    <property type="match status" value="1"/>
</dbReference>
<proteinExistence type="predicted"/>